<dbReference type="HOGENOM" id="CLU_022621_0_0_1"/>
<organism evidence="2 3">
    <name type="scientific">Pisolithus tinctorius Marx 270</name>
    <dbReference type="NCBI Taxonomy" id="870435"/>
    <lineage>
        <taxon>Eukaryota</taxon>
        <taxon>Fungi</taxon>
        <taxon>Dikarya</taxon>
        <taxon>Basidiomycota</taxon>
        <taxon>Agaricomycotina</taxon>
        <taxon>Agaricomycetes</taxon>
        <taxon>Agaricomycetidae</taxon>
        <taxon>Boletales</taxon>
        <taxon>Sclerodermatineae</taxon>
        <taxon>Pisolithaceae</taxon>
        <taxon>Pisolithus</taxon>
    </lineage>
</organism>
<feature type="region of interest" description="Disordered" evidence="1">
    <location>
        <begin position="383"/>
        <end position="405"/>
    </location>
</feature>
<dbReference type="STRING" id="870435.A0A0C3PYM7"/>
<keyword evidence="3" id="KW-1185">Reference proteome</keyword>
<reference evidence="3" key="2">
    <citation type="submission" date="2015-01" db="EMBL/GenBank/DDBJ databases">
        <title>Evolutionary Origins and Diversification of the Mycorrhizal Mutualists.</title>
        <authorList>
            <consortium name="DOE Joint Genome Institute"/>
            <consortium name="Mycorrhizal Genomics Consortium"/>
            <person name="Kohler A."/>
            <person name="Kuo A."/>
            <person name="Nagy L.G."/>
            <person name="Floudas D."/>
            <person name="Copeland A."/>
            <person name="Barry K.W."/>
            <person name="Cichocki N."/>
            <person name="Veneault-Fourrey C."/>
            <person name="LaButti K."/>
            <person name="Lindquist E.A."/>
            <person name="Lipzen A."/>
            <person name="Lundell T."/>
            <person name="Morin E."/>
            <person name="Murat C."/>
            <person name="Riley R."/>
            <person name="Ohm R."/>
            <person name="Sun H."/>
            <person name="Tunlid A."/>
            <person name="Henrissat B."/>
            <person name="Grigoriev I.V."/>
            <person name="Hibbett D.S."/>
            <person name="Martin F."/>
        </authorList>
    </citation>
    <scope>NUCLEOTIDE SEQUENCE [LARGE SCALE GENOMIC DNA]</scope>
    <source>
        <strain evidence="3">Marx 270</strain>
    </source>
</reference>
<proteinExistence type="predicted"/>
<feature type="region of interest" description="Disordered" evidence="1">
    <location>
        <begin position="433"/>
        <end position="459"/>
    </location>
</feature>
<dbReference type="InParanoid" id="A0A0C3PYM7"/>
<sequence>MEGALPNMPAEAGAAVVQEQPMKRRPGRPKGSGKKQHTSVPVVTGEKIKRPVGRPRKDGLPAGSVGPRRATRPRKPSVKVATEAAPLPPGVPFPGAYYPQHPGVPQWETGLPPGGVQASISAPPPALPAGNVVPQTYSIDPKLNRDEWAELMRTKPDKFMHELLTALAAPNPSPNDGPTVEDAFKSHLSSLAPTAAQNKEGHAIPSLYSVLKTFWLPSSPAYLSLIAAGPNARTLSEHRFLYWDPLPLVFNGIGCSSCGVPLHNRGRIKSGPIKVYDLEKPFFVIGCEYVCRSPTCLATAPLEGRKFASTDASIMQALPARLKEEFPARLLQGGSNLGSGPNVWNWHAMGVSKSLWNMVKGGLKAGMSKEAIIQVIGVIQNPLKEDKETHEEEEDEDAAGEDVPGISAVIQPDGGDMTISQNAANDYSGVWKGSNGVTEAGPSQTNGPHATSSNLANVTPDMPNQPTTSAQPFTYAQPGPYVAYPYANYHPYLTQAHPNPNASHPQPTPSGHTGGDQNGLKRPFGYGDGNGEVSILEPSQKRTRHCCKCGSQDCKGKGGRSFCLNACQDCGKIDCRGRNSRRPDKVCSEAWN</sequence>
<feature type="compositionally biased region" description="Basic residues" evidence="1">
    <location>
        <begin position="23"/>
        <end position="37"/>
    </location>
</feature>
<accession>A0A0C3PYM7</accession>
<evidence type="ECO:0000256" key="1">
    <source>
        <dbReference type="SAM" id="MobiDB-lite"/>
    </source>
</evidence>
<feature type="region of interest" description="Disordered" evidence="1">
    <location>
        <begin position="1"/>
        <end position="86"/>
    </location>
</feature>
<reference evidence="2 3" key="1">
    <citation type="submission" date="2014-04" db="EMBL/GenBank/DDBJ databases">
        <authorList>
            <consortium name="DOE Joint Genome Institute"/>
            <person name="Kuo A."/>
            <person name="Kohler A."/>
            <person name="Costa M.D."/>
            <person name="Nagy L.G."/>
            <person name="Floudas D."/>
            <person name="Copeland A."/>
            <person name="Barry K.W."/>
            <person name="Cichocki N."/>
            <person name="Veneault-Fourrey C."/>
            <person name="LaButti K."/>
            <person name="Lindquist E.A."/>
            <person name="Lipzen A."/>
            <person name="Lundell T."/>
            <person name="Morin E."/>
            <person name="Murat C."/>
            <person name="Sun H."/>
            <person name="Tunlid A."/>
            <person name="Henrissat B."/>
            <person name="Grigoriev I.V."/>
            <person name="Hibbett D.S."/>
            <person name="Martin F."/>
            <person name="Nordberg H.P."/>
            <person name="Cantor M.N."/>
            <person name="Hua S.X."/>
        </authorList>
    </citation>
    <scope>NUCLEOTIDE SEQUENCE [LARGE SCALE GENOMIC DNA]</scope>
    <source>
        <strain evidence="2 3">Marx 270</strain>
    </source>
</reference>
<dbReference type="AlphaFoldDB" id="A0A0C3PYM7"/>
<protein>
    <recommendedName>
        <fullName evidence="4">Post-SET domain-containing protein</fullName>
    </recommendedName>
</protein>
<evidence type="ECO:0000313" key="2">
    <source>
        <dbReference type="EMBL" id="KIO14791.1"/>
    </source>
</evidence>
<evidence type="ECO:0000313" key="3">
    <source>
        <dbReference type="Proteomes" id="UP000054217"/>
    </source>
</evidence>
<name>A0A0C3PYM7_PISTI</name>
<dbReference type="EMBL" id="KN831944">
    <property type="protein sequence ID" value="KIO14791.1"/>
    <property type="molecule type" value="Genomic_DNA"/>
</dbReference>
<evidence type="ECO:0008006" key="4">
    <source>
        <dbReference type="Google" id="ProtNLM"/>
    </source>
</evidence>
<gene>
    <name evidence="2" type="ORF">M404DRAFT_991541</name>
</gene>
<feature type="compositionally biased region" description="Polar residues" evidence="1">
    <location>
        <begin position="435"/>
        <end position="459"/>
    </location>
</feature>
<feature type="region of interest" description="Disordered" evidence="1">
    <location>
        <begin position="493"/>
        <end position="532"/>
    </location>
</feature>
<feature type="compositionally biased region" description="Acidic residues" evidence="1">
    <location>
        <begin position="391"/>
        <end position="400"/>
    </location>
</feature>
<dbReference type="Proteomes" id="UP000054217">
    <property type="component" value="Unassembled WGS sequence"/>
</dbReference>
<dbReference type="OrthoDB" id="3690045at2759"/>
<feature type="compositionally biased region" description="Polar residues" evidence="1">
    <location>
        <begin position="496"/>
        <end position="511"/>
    </location>
</feature>